<feature type="chain" id="PRO_5031056748" evidence="2">
    <location>
        <begin position="30"/>
        <end position="91"/>
    </location>
</feature>
<feature type="region of interest" description="Disordered" evidence="1">
    <location>
        <begin position="25"/>
        <end position="49"/>
    </location>
</feature>
<sequence>MTSMTPHMRNAALLLSAALLLTACGGSNDRDPVATTPPPTGTTPPPVSTDTFFQTVLARVASLLDNDEPVAIDAIPVTVPETTEPEPVPSA</sequence>
<keyword evidence="4" id="KW-1185">Reference proteome</keyword>
<feature type="signal peptide" evidence="2">
    <location>
        <begin position="1"/>
        <end position="29"/>
    </location>
</feature>
<dbReference type="EMBL" id="JABAIV010000002">
    <property type="protein sequence ID" value="NNG22861.1"/>
    <property type="molecule type" value="Genomic_DNA"/>
</dbReference>
<reference evidence="3 4" key="1">
    <citation type="submission" date="2020-04" db="EMBL/GenBank/DDBJ databases">
        <title>Massilia sp. nov., a cold adapted bacteria isolated from Arctic soil.</title>
        <authorList>
            <person name="Son J."/>
            <person name="Ka J.-O."/>
        </authorList>
    </citation>
    <scope>NUCLEOTIDE SEQUENCE [LARGE SCALE GENOMIC DNA]</scope>
    <source>
        <strain evidence="3 4">ML15P13</strain>
    </source>
</reference>
<feature type="compositionally biased region" description="Pro residues" evidence="1">
    <location>
        <begin position="35"/>
        <end position="47"/>
    </location>
</feature>
<evidence type="ECO:0000313" key="3">
    <source>
        <dbReference type="EMBL" id="NNG22861.1"/>
    </source>
</evidence>
<evidence type="ECO:0000256" key="2">
    <source>
        <dbReference type="SAM" id="SignalP"/>
    </source>
</evidence>
<organism evidence="3 4">
    <name type="scientific">Telluria aromaticivorans</name>
    <dbReference type="NCBI Taxonomy" id="2725995"/>
    <lineage>
        <taxon>Bacteria</taxon>
        <taxon>Pseudomonadati</taxon>
        <taxon>Pseudomonadota</taxon>
        <taxon>Betaproteobacteria</taxon>
        <taxon>Burkholderiales</taxon>
        <taxon>Oxalobacteraceae</taxon>
        <taxon>Telluria group</taxon>
        <taxon>Telluria</taxon>
    </lineage>
</organism>
<evidence type="ECO:0000256" key="1">
    <source>
        <dbReference type="SAM" id="MobiDB-lite"/>
    </source>
</evidence>
<dbReference type="RefSeq" id="WP_171082024.1">
    <property type="nucleotide sequence ID" value="NZ_JABAIV010000002.1"/>
</dbReference>
<gene>
    <name evidence="3" type="ORF">HGB41_07580</name>
</gene>
<evidence type="ECO:0000313" key="4">
    <source>
        <dbReference type="Proteomes" id="UP000533905"/>
    </source>
</evidence>
<accession>A0A7Y2JXI6</accession>
<name>A0A7Y2JXI6_9BURK</name>
<dbReference type="AlphaFoldDB" id="A0A7Y2JXI6"/>
<keyword evidence="2" id="KW-0732">Signal</keyword>
<dbReference type="Proteomes" id="UP000533905">
    <property type="component" value="Unassembled WGS sequence"/>
</dbReference>
<proteinExistence type="predicted"/>
<protein>
    <submittedName>
        <fullName evidence="3">Uncharacterized protein</fullName>
    </submittedName>
</protein>
<comment type="caution">
    <text evidence="3">The sequence shown here is derived from an EMBL/GenBank/DDBJ whole genome shotgun (WGS) entry which is preliminary data.</text>
</comment>